<reference evidence="1" key="1">
    <citation type="journal article" date="2018" name="Genome Biol.">
        <title>SKESA: strategic k-mer extension for scrupulous assemblies.</title>
        <authorList>
            <person name="Souvorov A."/>
            <person name="Agarwala R."/>
            <person name="Lipman D.J."/>
        </authorList>
    </citation>
    <scope>NUCLEOTIDE SEQUENCE</scope>
    <source>
        <strain evidence="1">C25</strain>
    </source>
</reference>
<dbReference type="EMBL" id="DACTBT010000038">
    <property type="protein sequence ID" value="HAT4299708.1"/>
    <property type="molecule type" value="Genomic_DNA"/>
</dbReference>
<evidence type="ECO:0000313" key="3">
    <source>
        <dbReference type="Proteomes" id="UP000668358"/>
    </source>
</evidence>
<name>A0AAN5NCI6_CLOPF</name>
<dbReference type="EMBL" id="JAENRE010000041">
    <property type="protein sequence ID" value="MBO3418175.1"/>
    <property type="molecule type" value="Genomic_DNA"/>
</dbReference>
<evidence type="ECO:0000313" key="4">
    <source>
        <dbReference type="Proteomes" id="UP000855421"/>
    </source>
</evidence>
<organism evidence="1 4">
    <name type="scientific">Clostridium perfringens</name>
    <dbReference type="NCBI Taxonomy" id="1502"/>
    <lineage>
        <taxon>Bacteria</taxon>
        <taxon>Bacillati</taxon>
        <taxon>Bacillota</taxon>
        <taxon>Clostridia</taxon>
        <taxon>Eubacteriales</taxon>
        <taxon>Clostridiaceae</taxon>
        <taxon>Clostridium</taxon>
    </lineage>
</organism>
<gene>
    <name evidence="1" type="ORF">I9063_003131</name>
    <name evidence="2" type="ORF">JJB78_17195</name>
</gene>
<comment type="caution">
    <text evidence="1">The sequence shown here is derived from an EMBL/GenBank/DDBJ whole genome shotgun (WGS) entry which is preliminary data.</text>
</comment>
<dbReference type="AlphaFoldDB" id="A0AAN5NCI6"/>
<proteinExistence type="predicted"/>
<evidence type="ECO:0000313" key="1">
    <source>
        <dbReference type="EMBL" id="HAT4299708.1"/>
    </source>
</evidence>
<dbReference type="RefSeq" id="WP_146199276.1">
    <property type="nucleotide sequence ID" value="NZ_JAENQG010000025.1"/>
</dbReference>
<sequence>MLIYIYNNKERELELYTSSNSNLENFNIKINEDLLNKTTYNKFKVCKKVSKIIGSYYSDSSKTQGKSYLLEYDNKILGFIFIRYYYNIKYTDDAFLDEICNNLSIIISKIKFDDKLKADEKISLTNYLINYSKNNYIS</sequence>
<protein>
    <submittedName>
        <fullName evidence="1">Uncharacterized protein</fullName>
    </submittedName>
</protein>
<dbReference type="Proteomes" id="UP000855421">
    <property type="component" value="Unassembled WGS sequence"/>
</dbReference>
<accession>A0AAN5NCI6</accession>
<evidence type="ECO:0000313" key="2">
    <source>
        <dbReference type="EMBL" id="MBO3418175.1"/>
    </source>
</evidence>
<reference evidence="2 3" key="3">
    <citation type="submission" date="2020-12" db="EMBL/GenBank/DDBJ databases">
        <title>Comparative genomics of Clostridium perfringens reveals patterns of host-associated phylogenetic clades and virulence factors.</title>
        <authorList>
            <person name="Smith A.H."/>
            <person name="Geier R."/>
        </authorList>
    </citation>
    <scope>NUCLEOTIDE SEQUENCE [LARGE SCALE GENOMIC DNA]</scope>
    <source>
        <strain evidence="2 3">CHD15829P</strain>
    </source>
</reference>
<reference evidence="1" key="2">
    <citation type="submission" date="2020-07" db="EMBL/GenBank/DDBJ databases">
        <authorList>
            <consortium name="NCBI Pathogen Detection Project"/>
        </authorList>
    </citation>
    <scope>NUCLEOTIDE SEQUENCE</scope>
    <source>
        <strain evidence="1">C25</strain>
    </source>
</reference>
<dbReference type="Proteomes" id="UP000668358">
    <property type="component" value="Unassembled WGS sequence"/>
</dbReference>